<feature type="region of interest" description="Disordered" evidence="1">
    <location>
        <begin position="90"/>
        <end position="138"/>
    </location>
</feature>
<gene>
    <name evidence="2" type="ORF">PU648_56555</name>
</gene>
<name>A0ABU3V5V4_9ACTN</name>
<dbReference type="Proteomes" id="UP001257627">
    <property type="component" value="Unassembled WGS sequence"/>
</dbReference>
<comment type="caution">
    <text evidence="2">The sequence shown here is derived from an EMBL/GenBank/DDBJ whole genome shotgun (WGS) entry which is preliminary data.</text>
</comment>
<proteinExistence type="predicted"/>
<geneLocation type="plasmid" evidence="2">
    <name>unnamed1</name>
</geneLocation>
<evidence type="ECO:0000256" key="1">
    <source>
        <dbReference type="SAM" id="MobiDB-lite"/>
    </source>
</evidence>
<organism evidence="2 3">
    <name type="scientific">Streptomyces mirabilis</name>
    <dbReference type="NCBI Taxonomy" id="68239"/>
    <lineage>
        <taxon>Bacteria</taxon>
        <taxon>Bacillati</taxon>
        <taxon>Actinomycetota</taxon>
        <taxon>Actinomycetes</taxon>
        <taxon>Kitasatosporales</taxon>
        <taxon>Streptomycetaceae</taxon>
        <taxon>Streptomyces</taxon>
    </lineage>
</organism>
<evidence type="ECO:0000313" key="3">
    <source>
        <dbReference type="Proteomes" id="UP001257627"/>
    </source>
</evidence>
<dbReference type="EMBL" id="JARAKF010000003">
    <property type="protein sequence ID" value="MDU9001483.1"/>
    <property type="molecule type" value="Genomic_DNA"/>
</dbReference>
<protein>
    <submittedName>
        <fullName evidence="2">Uncharacterized protein</fullName>
    </submittedName>
</protein>
<reference evidence="2 3" key="1">
    <citation type="submission" date="2023-02" db="EMBL/GenBank/DDBJ databases">
        <authorList>
            <person name="Maleckis M."/>
        </authorList>
    </citation>
    <scope>NUCLEOTIDE SEQUENCE [LARGE SCALE GENOMIC DNA]</scope>
    <source>
        <strain evidence="2 3">P8-A2</strain>
        <plasmid evidence="2">unnamed1</plasmid>
    </source>
</reference>
<keyword evidence="3" id="KW-1185">Reference proteome</keyword>
<evidence type="ECO:0000313" key="2">
    <source>
        <dbReference type="EMBL" id="MDU9001483.1"/>
    </source>
</evidence>
<dbReference type="RefSeq" id="WP_266944671.1">
    <property type="nucleotide sequence ID" value="NZ_JARAKF010000003.1"/>
</dbReference>
<accession>A0ABU3V5V4</accession>
<sequence>MRVKSRTQAMVTLKALIVTVPDELREQLQSLPKMTLIDRCAGLRPGTVTSVLASAKRSLRSLARRWLALDEEIKDHDRLLGGLTRQQAPDLMYGPMSGLRTRPDQARGAEGQLATGRACRPPDSCGAAAPPGPRLLES</sequence>
<keyword evidence="2" id="KW-0614">Plasmid</keyword>